<dbReference type="STRING" id="183763.LP52_18715"/>
<dbReference type="AlphaFoldDB" id="A0A0C2JF23"/>
<organism evidence="1 2">
    <name type="scientific">Streptomonospora alba</name>
    <dbReference type="NCBI Taxonomy" id="183763"/>
    <lineage>
        <taxon>Bacteria</taxon>
        <taxon>Bacillati</taxon>
        <taxon>Actinomycetota</taxon>
        <taxon>Actinomycetes</taxon>
        <taxon>Streptosporangiales</taxon>
        <taxon>Nocardiopsidaceae</taxon>
        <taxon>Streptomonospora</taxon>
    </lineage>
</organism>
<protein>
    <submittedName>
        <fullName evidence="1">Uncharacterized protein</fullName>
    </submittedName>
</protein>
<evidence type="ECO:0000313" key="1">
    <source>
        <dbReference type="EMBL" id="KIH97510.1"/>
    </source>
</evidence>
<proteinExistence type="predicted"/>
<comment type="caution">
    <text evidence="1">The sequence shown here is derived from an EMBL/GenBank/DDBJ whole genome shotgun (WGS) entry which is preliminary data.</text>
</comment>
<accession>A0A0C2JF23</accession>
<dbReference type="EMBL" id="JROO01000037">
    <property type="protein sequence ID" value="KIH97510.1"/>
    <property type="molecule type" value="Genomic_DNA"/>
</dbReference>
<name>A0A0C2JF23_9ACTN</name>
<gene>
    <name evidence="1" type="ORF">LP52_18715</name>
</gene>
<sequence>MYAALLDDAALFPPGEAPMGEAVDAHLRYRTGPQNPLTGPFVVPARRLPELGEALRTRPGAVLRVSVTVPEGPEGVGPALEAAAAQPAIEAVAVEVAAHGSDDDAQAATEVSRAAAALEAHLPAYAAGFVELPRGADPRRVLDALSGTAQLAKLRTGGTRADAFPGASELAAVLRAAAERGRALKCTAGLHHAVRHTDAATGFEHHGFLNVLLAVHAALQGAGNDEVARVLSVGDGARVAAETAALGGEAARSVRALFASFGTCSVLEPLGDLVALGRLSPAVLE</sequence>
<evidence type="ECO:0000313" key="2">
    <source>
        <dbReference type="Proteomes" id="UP000031675"/>
    </source>
</evidence>
<keyword evidence="2" id="KW-1185">Reference proteome</keyword>
<reference evidence="2" key="1">
    <citation type="journal article" date="2015" name="Chem. Biol.">
        <title>Structure, bioactivity, and resistance mechanism of streptomonomicin, an unusual lasso Peptide from an understudied halophilic actinomycete.</title>
        <authorList>
            <person name="Metelev M."/>
            <person name="Tietz J.I."/>
            <person name="Melby J.O."/>
            <person name="Blair P.M."/>
            <person name="Zhu L."/>
            <person name="Livnat I."/>
            <person name="Severinov K."/>
            <person name="Mitchell D.A."/>
        </authorList>
    </citation>
    <scope>NUCLEOTIDE SEQUENCE [LARGE SCALE GENOMIC DNA]</scope>
    <source>
        <strain evidence="2">YIM 90003</strain>
    </source>
</reference>
<dbReference type="OrthoDB" id="9778153at2"/>
<dbReference type="Proteomes" id="UP000031675">
    <property type="component" value="Unassembled WGS sequence"/>
</dbReference>